<protein>
    <recommendedName>
        <fullName evidence="4">DUF3905 domain-containing protein</fullName>
    </recommendedName>
</protein>
<accession>A0ABS4GRJ5</accession>
<evidence type="ECO:0000313" key="2">
    <source>
        <dbReference type="EMBL" id="MBP1932893.1"/>
    </source>
</evidence>
<feature type="region of interest" description="Disordered" evidence="1">
    <location>
        <begin position="46"/>
        <end position="66"/>
    </location>
</feature>
<evidence type="ECO:0000313" key="3">
    <source>
        <dbReference type="Proteomes" id="UP001519343"/>
    </source>
</evidence>
<sequence>MGKKKKKMKLNSPVMEDTIPHQVNSPAYQDADPEMREPFVNEHGVVIGDSHYNSPNSPLNNWSIDTDPEIMAGDQWVHPTNDIGWNSTENTEMADDGINPQGVPFTHPTRDVSYLKD</sequence>
<feature type="compositionally biased region" description="Basic and acidic residues" evidence="1">
    <location>
        <begin position="108"/>
        <end position="117"/>
    </location>
</feature>
<evidence type="ECO:0000256" key="1">
    <source>
        <dbReference type="SAM" id="MobiDB-lite"/>
    </source>
</evidence>
<gene>
    <name evidence="2" type="ORF">J2Z37_002904</name>
</gene>
<comment type="caution">
    <text evidence="2">The sequence shown here is derived from an EMBL/GenBank/DDBJ whole genome shotgun (WGS) entry which is preliminary data.</text>
</comment>
<feature type="region of interest" description="Disordered" evidence="1">
    <location>
        <begin position="1"/>
        <end position="32"/>
    </location>
</feature>
<dbReference type="InterPro" id="IPR024999">
    <property type="entry name" value="DUF3905"/>
</dbReference>
<dbReference type="Pfam" id="PF13045">
    <property type="entry name" value="DUF3905"/>
    <property type="match status" value="1"/>
</dbReference>
<dbReference type="RefSeq" id="WP_209810922.1">
    <property type="nucleotide sequence ID" value="NZ_JAGGKT010000008.1"/>
</dbReference>
<feature type="region of interest" description="Disordered" evidence="1">
    <location>
        <begin position="82"/>
        <end position="117"/>
    </location>
</feature>
<reference evidence="2 3" key="1">
    <citation type="submission" date="2021-03" db="EMBL/GenBank/DDBJ databases">
        <title>Genomic Encyclopedia of Type Strains, Phase IV (KMG-IV): sequencing the most valuable type-strain genomes for metagenomic binning, comparative biology and taxonomic classification.</title>
        <authorList>
            <person name="Goeker M."/>
        </authorList>
    </citation>
    <scope>NUCLEOTIDE SEQUENCE [LARGE SCALE GENOMIC DNA]</scope>
    <source>
        <strain evidence="2 3">DSM 24738</strain>
    </source>
</reference>
<name>A0ABS4GRJ5_9BACL</name>
<dbReference type="EMBL" id="JAGGKT010000008">
    <property type="protein sequence ID" value="MBP1932893.1"/>
    <property type="molecule type" value="Genomic_DNA"/>
</dbReference>
<feature type="compositionally biased region" description="Polar residues" evidence="1">
    <location>
        <begin position="51"/>
        <end position="64"/>
    </location>
</feature>
<keyword evidence="3" id="KW-1185">Reference proteome</keyword>
<organism evidence="2 3">
    <name type="scientific">Ammoniphilus resinae</name>
    <dbReference type="NCBI Taxonomy" id="861532"/>
    <lineage>
        <taxon>Bacteria</taxon>
        <taxon>Bacillati</taxon>
        <taxon>Bacillota</taxon>
        <taxon>Bacilli</taxon>
        <taxon>Bacillales</taxon>
        <taxon>Paenibacillaceae</taxon>
        <taxon>Aneurinibacillus group</taxon>
        <taxon>Ammoniphilus</taxon>
    </lineage>
</organism>
<proteinExistence type="predicted"/>
<dbReference type="Proteomes" id="UP001519343">
    <property type="component" value="Unassembled WGS sequence"/>
</dbReference>
<evidence type="ECO:0008006" key="4">
    <source>
        <dbReference type="Google" id="ProtNLM"/>
    </source>
</evidence>